<keyword evidence="1" id="KW-0378">Hydrolase</keyword>
<dbReference type="GO" id="GO:0006508">
    <property type="term" value="P:proteolysis"/>
    <property type="evidence" value="ECO:0007669"/>
    <property type="project" value="InterPro"/>
</dbReference>
<evidence type="ECO:0000256" key="1">
    <source>
        <dbReference type="ARBA" id="ARBA00022801"/>
    </source>
</evidence>
<protein>
    <recommendedName>
        <fullName evidence="2">Peptidase A2 domain-containing protein</fullName>
    </recommendedName>
</protein>
<dbReference type="SUPFAM" id="SSF50630">
    <property type="entry name" value="Acid proteases"/>
    <property type="match status" value="1"/>
</dbReference>
<evidence type="ECO:0000259" key="2">
    <source>
        <dbReference type="PROSITE" id="PS50175"/>
    </source>
</evidence>
<dbReference type="InterPro" id="IPR043502">
    <property type="entry name" value="DNA/RNA_pol_sf"/>
</dbReference>
<dbReference type="GO" id="GO:0004190">
    <property type="term" value="F:aspartic-type endopeptidase activity"/>
    <property type="evidence" value="ECO:0007669"/>
    <property type="project" value="InterPro"/>
</dbReference>
<keyword evidence="4" id="KW-1185">Reference proteome</keyword>
<sequence>MTTIEETRDIERSWNEIKSKIKEATKREDEIVEQDEDIKKEEVEEAVHKIKLGKAEEANNITPEMREGMEWSPGQRYALIRALHDRRGFLNAFTQTCPKCPKPKKSQNVPMKPSANSSLGAVPKTSLAKWRSWLQKVGVFYKNFEISSGQVIALLDTGAEISIIGRSGINLLESQGLEVQSPDNVSAFTAAGVTQPVQGMVRIPITINSSTKYLTFWVIPSFQRSSLQHLGYMIDTEGLRTCSEKVSAIKEFSKPHTVAELKRFLVSVSMKELLNTALVPATPDFSQQFFIQTDASDR</sequence>
<dbReference type="Proteomes" id="UP000801492">
    <property type="component" value="Unassembled WGS sequence"/>
</dbReference>
<accession>A0A8K0DF41</accession>
<feature type="domain" description="Peptidase A2" evidence="2">
    <location>
        <begin position="151"/>
        <end position="164"/>
    </location>
</feature>
<reference evidence="3" key="1">
    <citation type="submission" date="2019-08" db="EMBL/GenBank/DDBJ databases">
        <title>The genome of the North American firefly Photinus pyralis.</title>
        <authorList>
            <consortium name="Photinus pyralis genome working group"/>
            <person name="Fallon T.R."/>
            <person name="Sander Lower S.E."/>
            <person name="Weng J.-K."/>
        </authorList>
    </citation>
    <scope>NUCLEOTIDE SEQUENCE</scope>
    <source>
        <strain evidence="3">TRF0915ILg1</strain>
        <tissue evidence="3">Whole body</tissue>
    </source>
</reference>
<dbReference type="AlphaFoldDB" id="A0A8K0DF41"/>
<dbReference type="Gene3D" id="2.40.70.10">
    <property type="entry name" value="Acid Proteases"/>
    <property type="match status" value="1"/>
</dbReference>
<comment type="caution">
    <text evidence="3">The sequence shown here is derived from an EMBL/GenBank/DDBJ whole genome shotgun (WGS) entry which is preliminary data.</text>
</comment>
<dbReference type="InterPro" id="IPR001995">
    <property type="entry name" value="Peptidase_A2_cat"/>
</dbReference>
<evidence type="ECO:0000313" key="4">
    <source>
        <dbReference type="Proteomes" id="UP000801492"/>
    </source>
</evidence>
<dbReference type="EMBL" id="VTPC01001315">
    <property type="protein sequence ID" value="KAF2902387.1"/>
    <property type="molecule type" value="Genomic_DNA"/>
</dbReference>
<dbReference type="SUPFAM" id="SSF56672">
    <property type="entry name" value="DNA/RNA polymerases"/>
    <property type="match status" value="1"/>
</dbReference>
<proteinExistence type="predicted"/>
<evidence type="ECO:0000313" key="3">
    <source>
        <dbReference type="EMBL" id="KAF2902387.1"/>
    </source>
</evidence>
<dbReference type="PROSITE" id="PS50175">
    <property type="entry name" value="ASP_PROT_RETROV"/>
    <property type="match status" value="1"/>
</dbReference>
<dbReference type="GO" id="GO:0071897">
    <property type="term" value="P:DNA biosynthetic process"/>
    <property type="evidence" value="ECO:0007669"/>
    <property type="project" value="UniProtKB-ARBA"/>
</dbReference>
<dbReference type="InterPro" id="IPR021109">
    <property type="entry name" value="Peptidase_aspartic_dom_sf"/>
</dbReference>
<organism evidence="3 4">
    <name type="scientific">Ignelater luminosus</name>
    <name type="common">Cucubano</name>
    <name type="synonym">Pyrophorus luminosus</name>
    <dbReference type="NCBI Taxonomy" id="2038154"/>
    <lineage>
        <taxon>Eukaryota</taxon>
        <taxon>Metazoa</taxon>
        <taxon>Ecdysozoa</taxon>
        <taxon>Arthropoda</taxon>
        <taxon>Hexapoda</taxon>
        <taxon>Insecta</taxon>
        <taxon>Pterygota</taxon>
        <taxon>Neoptera</taxon>
        <taxon>Endopterygota</taxon>
        <taxon>Coleoptera</taxon>
        <taxon>Polyphaga</taxon>
        <taxon>Elateriformia</taxon>
        <taxon>Elateroidea</taxon>
        <taxon>Elateridae</taxon>
        <taxon>Agrypninae</taxon>
        <taxon>Pyrophorini</taxon>
        <taxon>Ignelater</taxon>
    </lineage>
</organism>
<gene>
    <name evidence="3" type="ORF">ILUMI_03803</name>
</gene>
<dbReference type="InterPro" id="IPR001969">
    <property type="entry name" value="Aspartic_peptidase_AS"/>
</dbReference>
<name>A0A8K0DF41_IGNLU</name>
<dbReference type="PROSITE" id="PS00141">
    <property type="entry name" value="ASP_PROTEASE"/>
    <property type="match status" value="1"/>
</dbReference>
<dbReference type="OrthoDB" id="8059480at2759"/>